<reference evidence="2" key="1">
    <citation type="journal article" date="2014" name="Front. Microbiol.">
        <title>High frequency of phylogenetically diverse reductive dehalogenase-homologous genes in deep subseafloor sedimentary metagenomes.</title>
        <authorList>
            <person name="Kawai M."/>
            <person name="Futagami T."/>
            <person name="Toyoda A."/>
            <person name="Takaki Y."/>
            <person name="Nishi S."/>
            <person name="Hori S."/>
            <person name="Arai W."/>
            <person name="Tsubouchi T."/>
            <person name="Morono Y."/>
            <person name="Uchiyama I."/>
            <person name="Ito T."/>
            <person name="Fujiyama A."/>
            <person name="Inagaki F."/>
            <person name="Takami H."/>
        </authorList>
    </citation>
    <scope>NUCLEOTIDE SEQUENCE</scope>
    <source>
        <strain evidence="2">Expedition CK06-06</strain>
    </source>
</reference>
<evidence type="ECO:0000313" key="2">
    <source>
        <dbReference type="EMBL" id="GAG04292.1"/>
    </source>
</evidence>
<dbReference type="Pfam" id="PF19263">
    <property type="entry name" value="DUF5906"/>
    <property type="match status" value="1"/>
</dbReference>
<organism evidence="2">
    <name type="scientific">marine sediment metagenome</name>
    <dbReference type="NCBI Taxonomy" id="412755"/>
    <lineage>
        <taxon>unclassified sequences</taxon>
        <taxon>metagenomes</taxon>
        <taxon>ecological metagenomes</taxon>
    </lineage>
</organism>
<gene>
    <name evidence="2" type="ORF">S01H1_45982</name>
</gene>
<feature type="domain" description="NrS-1 polymerase-like helicase" evidence="1">
    <location>
        <begin position="1"/>
        <end position="105"/>
    </location>
</feature>
<dbReference type="InterPro" id="IPR027417">
    <property type="entry name" value="P-loop_NTPase"/>
</dbReference>
<protein>
    <recommendedName>
        <fullName evidence="1">NrS-1 polymerase-like helicase domain-containing protein</fullName>
    </recommendedName>
</protein>
<accession>X0UYN2</accession>
<feature type="non-terminal residue" evidence="2">
    <location>
        <position position="264"/>
    </location>
</feature>
<comment type="caution">
    <text evidence="2">The sequence shown here is derived from an EMBL/GenBank/DDBJ whole genome shotgun (WGS) entry which is preliminary data.</text>
</comment>
<dbReference type="SUPFAM" id="SSF52540">
    <property type="entry name" value="P-loop containing nucleoside triphosphate hydrolases"/>
    <property type="match status" value="1"/>
</dbReference>
<proteinExistence type="predicted"/>
<feature type="non-terminal residue" evidence="2">
    <location>
        <position position="1"/>
    </location>
</feature>
<name>X0UYN2_9ZZZZ</name>
<dbReference type="AlphaFoldDB" id="X0UYN2"/>
<dbReference type="EMBL" id="BARS01029419">
    <property type="protein sequence ID" value="GAG04292.1"/>
    <property type="molecule type" value="Genomic_DNA"/>
</dbReference>
<evidence type="ECO:0000259" key="1">
    <source>
        <dbReference type="Pfam" id="PF19263"/>
    </source>
</evidence>
<dbReference type="Gene3D" id="3.40.50.300">
    <property type="entry name" value="P-loop containing nucleotide triphosphate hydrolases"/>
    <property type="match status" value="1"/>
</dbReference>
<dbReference type="InterPro" id="IPR045455">
    <property type="entry name" value="NrS-1_pol-like_helicase"/>
</dbReference>
<sequence>QGTGKSSFLDFFVKILGLQYGVNTEIEQVLDKHSNLSYKKLINVIEELSYDKGKNYSKKLKNRCQADTTTLNEKNEPMRTIENFVHYIITTNEYRSIPLEPNDRRHFILEFKKIYNNDKLVNKVDDLYSNEEFIFSLGDYLKNRPEPFDFSRIINWEKKRPLTELFRIMIRRDSIETYFTKLINYQYHNDTNINCEDYYNQYVNNRLSDFVLEGKRILIKKSDLFYSYDRRCDNDIKYKEDSFNTNITDIKKLVTLIRYKEELY</sequence>